<protein>
    <submittedName>
        <fullName evidence="2">Uncharacterized conserved protein (DUF2267)</fullName>
    </submittedName>
</protein>
<dbReference type="Pfam" id="PF10025">
    <property type="entry name" value="DUF2267"/>
    <property type="match status" value="1"/>
</dbReference>
<sequence>MQHDELIGKVQAAARLPGRGPAERVTQAVLATLGERLPAGLARNMASQLPPELAASVQQSPGAQAGAGPSDSAAERFDLTTFAGRIAVRAGTNEDTALRDAAAVLEVLDAALAPEVMEHLTAALPADIGTLLPAVRATEEPGDSGAAE</sequence>
<evidence type="ECO:0000256" key="1">
    <source>
        <dbReference type="SAM" id="MobiDB-lite"/>
    </source>
</evidence>
<name>A0A380P4U9_STRGR</name>
<dbReference type="InterPro" id="IPR038282">
    <property type="entry name" value="DUF2267_sf"/>
</dbReference>
<dbReference type="EMBL" id="UHID01000007">
    <property type="protein sequence ID" value="SUP60125.1"/>
    <property type="molecule type" value="Genomic_DNA"/>
</dbReference>
<dbReference type="RefSeq" id="WP_115069217.1">
    <property type="nucleotide sequence ID" value="NZ_UHID01000007.1"/>
</dbReference>
<gene>
    <name evidence="2" type="ORF">NCTC7807_04189</name>
</gene>
<dbReference type="InterPro" id="IPR018727">
    <property type="entry name" value="DUF2267"/>
</dbReference>
<evidence type="ECO:0000313" key="3">
    <source>
        <dbReference type="Proteomes" id="UP000254150"/>
    </source>
</evidence>
<dbReference type="GeneID" id="95068955"/>
<dbReference type="Gene3D" id="1.10.490.110">
    <property type="entry name" value="Uncharacterized conserved protein DUF2267"/>
    <property type="match status" value="1"/>
</dbReference>
<proteinExistence type="predicted"/>
<dbReference type="Proteomes" id="UP000254150">
    <property type="component" value="Unassembled WGS sequence"/>
</dbReference>
<feature type="region of interest" description="Disordered" evidence="1">
    <location>
        <begin position="50"/>
        <end position="72"/>
    </location>
</feature>
<organism evidence="2 3">
    <name type="scientific">Streptomyces griseus</name>
    <dbReference type="NCBI Taxonomy" id="1911"/>
    <lineage>
        <taxon>Bacteria</taxon>
        <taxon>Bacillati</taxon>
        <taxon>Actinomycetota</taxon>
        <taxon>Actinomycetes</taxon>
        <taxon>Kitasatosporales</taxon>
        <taxon>Streptomycetaceae</taxon>
        <taxon>Streptomyces</taxon>
    </lineage>
</organism>
<evidence type="ECO:0000313" key="2">
    <source>
        <dbReference type="EMBL" id="SUP60125.1"/>
    </source>
</evidence>
<reference evidence="2 3" key="1">
    <citation type="submission" date="2018-06" db="EMBL/GenBank/DDBJ databases">
        <authorList>
            <consortium name="Pathogen Informatics"/>
            <person name="Doyle S."/>
        </authorList>
    </citation>
    <scope>NUCLEOTIDE SEQUENCE [LARGE SCALE GENOMIC DNA]</scope>
    <source>
        <strain evidence="2 3">NCTC7807</strain>
    </source>
</reference>
<accession>A0A380P4U9</accession>
<dbReference type="AlphaFoldDB" id="A0A380P4U9"/>